<evidence type="ECO:0000313" key="4">
    <source>
        <dbReference type="Proteomes" id="UP000014500"/>
    </source>
</evidence>
<dbReference type="Proteomes" id="UP000014500">
    <property type="component" value="Unassembled WGS sequence"/>
</dbReference>
<dbReference type="AlphaFoldDB" id="T1J9B3"/>
<proteinExistence type="predicted"/>
<dbReference type="STRING" id="126957.T1J9B3"/>
<feature type="region of interest" description="Disordered" evidence="2">
    <location>
        <begin position="1"/>
        <end position="24"/>
    </location>
</feature>
<dbReference type="GO" id="GO:0000774">
    <property type="term" value="F:adenyl-nucleotide exchange factor activity"/>
    <property type="evidence" value="ECO:0007669"/>
    <property type="project" value="InterPro"/>
</dbReference>
<dbReference type="EMBL" id="JH431971">
    <property type="status" value="NOT_ANNOTATED_CDS"/>
    <property type="molecule type" value="Genomic_DNA"/>
</dbReference>
<dbReference type="PhylomeDB" id="T1J9B3"/>
<keyword evidence="4" id="KW-1185">Reference proteome</keyword>
<reference evidence="4" key="1">
    <citation type="submission" date="2011-05" db="EMBL/GenBank/DDBJ databases">
        <authorList>
            <person name="Richards S.R."/>
            <person name="Qu J."/>
            <person name="Jiang H."/>
            <person name="Jhangiani S.N."/>
            <person name="Agravi P."/>
            <person name="Goodspeed R."/>
            <person name="Gross S."/>
            <person name="Mandapat C."/>
            <person name="Jackson L."/>
            <person name="Mathew T."/>
            <person name="Pu L."/>
            <person name="Thornton R."/>
            <person name="Saada N."/>
            <person name="Wilczek-Boney K.B."/>
            <person name="Lee S."/>
            <person name="Kovar C."/>
            <person name="Wu Y."/>
            <person name="Scherer S.E."/>
            <person name="Worley K.C."/>
            <person name="Muzny D.M."/>
            <person name="Gibbs R."/>
        </authorList>
    </citation>
    <scope>NUCLEOTIDE SEQUENCE</scope>
    <source>
        <strain evidence="4">Brora</strain>
    </source>
</reference>
<evidence type="ECO:0008006" key="5">
    <source>
        <dbReference type="Google" id="ProtNLM"/>
    </source>
</evidence>
<dbReference type="PANTHER" id="PTHR12334:SF6">
    <property type="entry name" value="BAG FAMILY MOLECULAR CHAPERONE REGULATOR 2"/>
    <property type="match status" value="1"/>
</dbReference>
<keyword evidence="1" id="KW-0175">Coiled coil</keyword>
<dbReference type="InterPro" id="IPR037689">
    <property type="entry name" value="BAG2"/>
</dbReference>
<name>T1J9B3_STRMM</name>
<reference evidence="3" key="2">
    <citation type="submission" date="2015-02" db="UniProtKB">
        <authorList>
            <consortium name="EnsemblMetazoa"/>
        </authorList>
    </citation>
    <scope>IDENTIFICATION</scope>
</reference>
<dbReference type="eggNOG" id="KOG3633">
    <property type="taxonomic scope" value="Eukaryota"/>
</dbReference>
<dbReference type="EnsemblMetazoa" id="SMAR010306-RA">
    <property type="protein sequence ID" value="SMAR010306-PA"/>
    <property type="gene ID" value="SMAR010306"/>
</dbReference>
<sequence length="203" mass="23172">MAATGDRANSPRIPNANSQPMVHHDGLFNRSDSMAVVSKRLVEMLDHVEHRVELLREHAAAMEQERDCLLTMIKTIQENKELDTISAGFEKEEIQITAERLLARCLAVEIQVSTPRNQMQSDALFRINQFIDDLVAAVRTDWELSERKCQMFLNSCLADCKGALDQKFQACLIECTADDQKKIKKRLDSLLKTIQHMSENRES</sequence>
<dbReference type="OMA" id="SRQKCQQ"/>
<evidence type="ECO:0000256" key="1">
    <source>
        <dbReference type="SAM" id="Coils"/>
    </source>
</evidence>
<evidence type="ECO:0000313" key="3">
    <source>
        <dbReference type="EnsemblMetazoa" id="SMAR010306-PA"/>
    </source>
</evidence>
<dbReference type="HOGENOM" id="CLU_072417_2_0_1"/>
<organism evidence="3 4">
    <name type="scientific">Strigamia maritima</name>
    <name type="common">European centipede</name>
    <name type="synonym">Geophilus maritimus</name>
    <dbReference type="NCBI Taxonomy" id="126957"/>
    <lineage>
        <taxon>Eukaryota</taxon>
        <taxon>Metazoa</taxon>
        <taxon>Ecdysozoa</taxon>
        <taxon>Arthropoda</taxon>
        <taxon>Myriapoda</taxon>
        <taxon>Chilopoda</taxon>
        <taxon>Pleurostigmophora</taxon>
        <taxon>Geophilomorpha</taxon>
        <taxon>Linotaeniidae</taxon>
        <taxon>Strigamia</taxon>
    </lineage>
</organism>
<dbReference type="GO" id="GO:0051087">
    <property type="term" value="F:protein-folding chaperone binding"/>
    <property type="evidence" value="ECO:0007669"/>
    <property type="project" value="InterPro"/>
</dbReference>
<protein>
    <recommendedName>
        <fullName evidence="5">BAG domain-containing protein</fullName>
    </recommendedName>
</protein>
<dbReference type="PANTHER" id="PTHR12334">
    <property type="entry name" value="BAG FAMILY MOLECULAR CHAPERONE REGULATOR 2"/>
    <property type="match status" value="1"/>
</dbReference>
<evidence type="ECO:0000256" key="2">
    <source>
        <dbReference type="SAM" id="MobiDB-lite"/>
    </source>
</evidence>
<feature type="coiled-coil region" evidence="1">
    <location>
        <begin position="45"/>
        <end position="79"/>
    </location>
</feature>
<dbReference type="GO" id="GO:0050821">
    <property type="term" value="P:protein stabilization"/>
    <property type="evidence" value="ECO:0007669"/>
    <property type="project" value="TreeGrafter"/>
</dbReference>
<accession>T1J9B3</accession>
<dbReference type="Gene3D" id="1.20.58.890">
    <property type="match status" value="1"/>
</dbReference>